<sequence length="91" mass="10054">MARAESSITTISTKGQVILPKAVRQRREWEAGTRLIVEETPEGVLLKQAPAFAPTDPSDVFGMLPFSGKPKTLEDMEAGILAEAHRRHDRN</sequence>
<dbReference type="InterPro" id="IPR007159">
    <property type="entry name" value="SpoVT-AbrB_dom"/>
</dbReference>
<reference evidence="2" key="1">
    <citation type="submission" date="2020-04" db="EMBL/GenBank/DDBJ databases">
        <title>Global-level population genomics: horizontal gene transfer, symbiosis and evolution in Rhizobia.</title>
        <authorList>
            <person name="Gai Y."/>
        </authorList>
    </citation>
    <scope>NUCLEOTIDE SEQUENCE</scope>
    <source>
        <strain evidence="2">BLR57</strain>
    </source>
</reference>
<dbReference type="SUPFAM" id="SSF89447">
    <property type="entry name" value="AbrB/MazE/MraZ-like"/>
    <property type="match status" value="1"/>
</dbReference>
<proteinExistence type="predicted"/>
<dbReference type="RefSeq" id="WP_221105004.1">
    <property type="nucleotide sequence ID" value="NZ_JABDXY010000001.1"/>
</dbReference>
<organism evidence="2 3">
    <name type="scientific">Rhizobium lentis</name>
    <dbReference type="NCBI Taxonomy" id="1138194"/>
    <lineage>
        <taxon>Bacteria</taxon>
        <taxon>Pseudomonadati</taxon>
        <taxon>Pseudomonadota</taxon>
        <taxon>Alphaproteobacteria</taxon>
        <taxon>Hyphomicrobiales</taxon>
        <taxon>Rhizobiaceae</taxon>
        <taxon>Rhizobium/Agrobacterium group</taxon>
        <taxon>Rhizobium</taxon>
    </lineage>
</organism>
<dbReference type="SMART" id="SM00966">
    <property type="entry name" value="SpoVT_AbrB"/>
    <property type="match status" value="1"/>
</dbReference>
<dbReference type="Proteomes" id="UP000749740">
    <property type="component" value="Unassembled WGS sequence"/>
</dbReference>
<keyword evidence="2" id="KW-0238">DNA-binding</keyword>
<feature type="domain" description="SpoVT-AbrB" evidence="1">
    <location>
        <begin position="9"/>
        <end position="54"/>
    </location>
</feature>
<gene>
    <name evidence="2" type="ORF">HJB63_11805</name>
</gene>
<dbReference type="Gene3D" id="2.10.260.10">
    <property type="match status" value="1"/>
</dbReference>
<dbReference type="EMBL" id="JABDYC010000003">
    <property type="protein sequence ID" value="MBX5023251.1"/>
    <property type="molecule type" value="Genomic_DNA"/>
</dbReference>
<comment type="caution">
    <text evidence="2">The sequence shown here is derived from an EMBL/GenBank/DDBJ whole genome shotgun (WGS) entry which is preliminary data.</text>
</comment>
<dbReference type="GO" id="GO:0003677">
    <property type="term" value="F:DNA binding"/>
    <property type="evidence" value="ECO:0007669"/>
    <property type="project" value="UniProtKB-KW"/>
</dbReference>
<dbReference type="InterPro" id="IPR037914">
    <property type="entry name" value="SpoVT-AbrB_sf"/>
</dbReference>
<dbReference type="Pfam" id="PF04014">
    <property type="entry name" value="MazE_antitoxin"/>
    <property type="match status" value="1"/>
</dbReference>
<dbReference type="NCBIfam" id="TIGR01439">
    <property type="entry name" value="lp_hng_hel_AbrB"/>
    <property type="match status" value="1"/>
</dbReference>
<evidence type="ECO:0000313" key="2">
    <source>
        <dbReference type="EMBL" id="MBX5023251.1"/>
    </source>
</evidence>
<protein>
    <submittedName>
        <fullName evidence="2">AbrB/MazE/SpoVT family DNA-binding domain-containing protein</fullName>
    </submittedName>
</protein>
<evidence type="ECO:0000259" key="1">
    <source>
        <dbReference type="SMART" id="SM00966"/>
    </source>
</evidence>
<name>A0A9Q3M8F1_9HYPH</name>
<evidence type="ECO:0000313" key="3">
    <source>
        <dbReference type="Proteomes" id="UP000749740"/>
    </source>
</evidence>
<dbReference type="AlphaFoldDB" id="A0A9Q3M8F1"/>
<accession>A0A9Q3M8F1</accession>